<keyword evidence="2" id="KW-1185">Reference proteome</keyword>
<gene>
    <name evidence="1" type="ORF">OSB04_007795</name>
</gene>
<sequence>MLVQLKLIKASRLETENCGYFYAKAEICEKMEFSADLLKGKGGKSDASSIKFISVIILSCMQLIGKQKMGSLLANHSDITVKILSTIFLLKSEHLAEVCGKTSGASMGYGGWMDGGVASETGGWNTGGPSTESSKAFGIIIDCKKNDALRL</sequence>
<protein>
    <submittedName>
        <fullName evidence="1">Uncharacterized protein</fullName>
    </submittedName>
</protein>
<proteinExistence type="predicted"/>
<dbReference type="Proteomes" id="UP001172457">
    <property type="component" value="Chromosome 2"/>
</dbReference>
<dbReference type="AlphaFoldDB" id="A0AA38TKJ2"/>
<comment type="caution">
    <text evidence="1">The sequence shown here is derived from an EMBL/GenBank/DDBJ whole genome shotgun (WGS) entry which is preliminary data.</text>
</comment>
<accession>A0AA38TKJ2</accession>
<evidence type="ECO:0000313" key="2">
    <source>
        <dbReference type="Proteomes" id="UP001172457"/>
    </source>
</evidence>
<dbReference type="EMBL" id="JARYMX010000002">
    <property type="protein sequence ID" value="KAJ9562635.1"/>
    <property type="molecule type" value="Genomic_DNA"/>
</dbReference>
<organism evidence="1 2">
    <name type="scientific">Centaurea solstitialis</name>
    <name type="common">yellow star-thistle</name>
    <dbReference type="NCBI Taxonomy" id="347529"/>
    <lineage>
        <taxon>Eukaryota</taxon>
        <taxon>Viridiplantae</taxon>
        <taxon>Streptophyta</taxon>
        <taxon>Embryophyta</taxon>
        <taxon>Tracheophyta</taxon>
        <taxon>Spermatophyta</taxon>
        <taxon>Magnoliopsida</taxon>
        <taxon>eudicotyledons</taxon>
        <taxon>Gunneridae</taxon>
        <taxon>Pentapetalae</taxon>
        <taxon>asterids</taxon>
        <taxon>campanulids</taxon>
        <taxon>Asterales</taxon>
        <taxon>Asteraceae</taxon>
        <taxon>Carduoideae</taxon>
        <taxon>Cardueae</taxon>
        <taxon>Centaureinae</taxon>
        <taxon>Centaurea</taxon>
    </lineage>
</organism>
<reference evidence="1" key="1">
    <citation type="submission" date="2023-03" db="EMBL/GenBank/DDBJ databases">
        <title>Chromosome-scale reference genome and RAD-based genetic map of yellow starthistle (Centaurea solstitialis) reveal putative structural variation and QTLs associated with invader traits.</title>
        <authorList>
            <person name="Reatini B."/>
            <person name="Cang F.A."/>
            <person name="Jiang Q."/>
            <person name="Mckibben M.T.W."/>
            <person name="Barker M.S."/>
            <person name="Rieseberg L.H."/>
            <person name="Dlugosch K.M."/>
        </authorList>
    </citation>
    <scope>NUCLEOTIDE SEQUENCE</scope>
    <source>
        <strain evidence="1">CAN-66</strain>
        <tissue evidence="1">Leaf</tissue>
    </source>
</reference>
<evidence type="ECO:0000313" key="1">
    <source>
        <dbReference type="EMBL" id="KAJ9562635.1"/>
    </source>
</evidence>
<name>A0AA38TKJ2_9ASTR</name>